<protein>
    <recommendedName>
        <fullName evidence="3">Reverse transcriptase/retrotransposon-derived protein RNase H-like domain-containing protein</fullName>
    </recommendedName>
</protein>
<evidence type="ECO:0008006" key="3">
    <source>
        <dbReference type="Google" id="ProtNLM"/>
    </source>
</evidence>
<dbReference type="InterPro" id="IPR008042">
    <property type="entry name" value="Retrotrans_Pao"/>
</dbReference>
<name>A0A3P7JAI9_STRVU</name>
<dbReference type="Proteomes" id="UP000270094">
    <property type="component" value="Unassembled WGS sequence"/>
</dbReference>
<evidence type="ECO:0000313" key="1">
    <source>
        <dbReference type="EMBL" id="VDM82540.1"/>
    </source>
</evidence>
<keyword evidence="2" id="KW-1185">Reference proteome</keyword>
<organism evidence="1 2">
    <name type="scientific">Strongylus vulgaris</name>
    <name type="common">Blood worm</name>
    <dbReference type="NCBI Taxonomy" id="40348"/>
    <lineage>
        <taxon>Eukaryota</taxon>
        <taxon>Metazoa</taxon>
        <taxon>Ecdysozoa</taxon>
        <taxon>Nematoda</taxon>
        <taxon>Chromadorea</taxon>
        <taxon>Rhabditida</taxon>
        <taxon>Rhabditina</taxon>
        <taxon>Rhabditomorpha</taxon>
        <taxon>Strongyloidea</taxon>
        <taxon>Strongylidae</taxon>
        <taxon>Strongylus</taxon>
    </lineage>
</organism>
<dbReference type="OrthoDB" id="5863270at2759"/>
<proteinExistence type="predicted"/>
<evidence type="ECO:0000313" key="2">
    <source>
        <dbReference type="Proteomes" id="UP000270094"/>
    </source>
</evidence>
<accession>A0A3P7JAI9</accession>
<reference evidence="1 2" key="1">
    <citation type="submission" date="2018-11" db="EMBL/GenBank/DDBJ databases">
        <authorList>
            <consortium name="Pathogen Informatics"/>
        </authorList>
    </citation>
    <scope>NUCLEOTIDE SEQUENCE [LARGE SCALE GENOMIC DNA]</scope>
</reference>
<dbReference type="AlphaFoldDB" id="A0A3P7JAI9"/>
<dbReference type="Pfam" id="PF05380">
    <property type="entry name" value="Peptidase_A17"/>
    <property type="match status" value="1"/>
</dbReference>
<sequence length="200" mass="22968">MATDISQDIIRNTYVDNVFYGATSIIDGVIFYKESKSLFHKAGMNLRAYASNSTKLNHYFERKEKGVIPKVQKLLGLEWDTTNDLIISFFNLSGKKNTRGTRPYLQKKEAQWEEILSTWTINGISIPRLIVQHRKEIHYEYDLHVFADASSAAYCAAAYLVQRIEDNPVRASLLMSKCRLAPLNHSMTIPRLEIAAHDWI</sequence>
<dbReference type="PANTHER" id="PTHR47331">
    <property type="entry name" value="PHD-TYPE DOMAIN-CONTAINING PROTEIN"/>
    <property type="match status" value="1"/>
</dbReference>
<dbReference type="EMBL" id="UYYB01118183">
    <property type="protein sequence ID" value="VDM82540.1"/>
    <property type="molecule type" value="Genomic_DNA"/>
</dbReference>
<gene>
    <name evidence="1" type="ORF">SVUK_LOCUS17538</name>
</gene>